<comment type="caution">
    <text evidence="1">The sequence shown here is derived from an EMBL/GenBank/DDBJ whole genome shotgun (WGS) entry which is preliminary data.</text>
</comment>
<keyword evidence="2" id="KW-1185">Reference proteome</keyword>
<sequence>MDKSGRKKIKPYSSDEALALFIDTKLTKSQYIKIRVQSKTRMADIYTSYHKIQAAKKACYPPDEAITITEALMEVQLQALLDLTIRRLVLSQKKVFTTMANDISQELVLISKWGYNFRDSDMFISSFVPLQLSSMSKSKNKLILWQNPRSSSVRYCRPIRLHFKKETTELSTQEIDNIQEQINNLQKTEVCVAGKTFFVTQQMALTMLDGKFCNAVTSTTSAQKCYICNATPTKMNDLETVSARTVNESAYRFGFTIACVDKIF</sequence>
<dbReference type="EMBL" id="JARPUR010000003">
    <property type="protein sequence ID" value="KAK4879250.1"/>
    <property type="molecule type" value="Genomic_DNA"/>
</dbReference>
<evidence type="ECO:0000313" key="1">
    <source>
        <dbReference type="EMBL" id="KAK4879250.1"/>
    </source>
</evidence>
<organism evidence="1 2">
    <name type="scientific">Aquatica leii</name>
    <dbReference type="NCBI Taxonomy" id="1421715"/>
    <lineage>
        <taxon>Eukaryota</taxon>
        <taxon>Metazoa</taxon>
        <taxon>Ecdysozoa</taxon>
        <taxon>Arthropoda</taxon>
        <taxon>Hexapoda</taxon>
        <taxon>Insecta</taxon>
        <taxon>Pterygota</taxon>
        <taxon>Neoptera</taxon>
        <taxon>Endopterygota</taxon>
        <taxon>Coleoptera</taxon>
        <taxon>Polyphaga</taxon>
        <taxon>Elateriformia</taxon>
        <taxon>Elateroidea</taxon>
        <taxon>Lampyridae</taxon>
        <taxon>Luciolinae</taxon>
        <taxon>Aquatica</taxon>
    </lineage>
</organism>
<gene>
    <name evidence="1" type="ORF">RN001_007396</name>
</gene>
<dbReference type="AlphaFoldDB" id="A0AAN7P2S8"/>
<dbReference type="Proteomes" id="UP001353858">
    <property type="component" value="Unassembled WGS sequence"/>
</dbReference>
<reference evidence="2" key="1">
    <citation type="submission" date="2023-01" db="EMBL/GenBank/DDBJ databases">
        <title>Key to firefly adult light organ development and bioluminescence: homeobox transcription factors regulate luciferase expression and transportation to peroxisome.</title>
        <authorList>
            <person name="Fu X."/>
        </authorList>
    </citation>
    <scope>NUCLEOTIDE SEQUENCE [LARGE SCALE GENOMIC DNA]</scope>
</reference>
<name>A0AAN7P2S8_9COLE</name>
<evidence type="ECO:0000313" key="2">
    <source>
        <dbReference type="Proteomes" id="UP001353858"/>
    </source>
</evidence>
<accession>A0AAN7P2S8</accession>
<protein>
    <submittedName>
        <fullName evidence="1">Uncharacterized protein</fullName>
    </submittedName>
</protein>
<proteinExistence type="predicted"/>